<gene>
    <name evidence="1" type="ORF">FIBSPDRAFT_783929</name>
</gene>
<sequence>MIKDRRLVTRLILSHNSLGDDGCEALFRFLCSDIGRSRRIKEIKLARNGLGNRGWLAISEYLRDNHVLEELYIPANEFTPDPAVISAFTAALNTSHLVKLNIGSHPTLSDTFIEHFLPALSSTHLVELHLTMLGLTYTSTQYIAAYVKDRSRCRHLRILLLNANNLECEGIADLVTAIATGNWGLMELELYSNTSDQAAYTEVAKILKQLLLRNQILRRAVAKEATGLLRPARGLLLPPHDPPTCPCPSSPLPTEPHIPQLPTEIYLHILSFLAPTLSPSQHISIFSHASSYGTLPPLLPKLFPLDSGCVPDPTNSPLGLAGGKRLPLAGRNTQGCMDGCMKGIVCQREVLREQWLTAVGCDVYEPVPVP</sequence>
<evidence type="ECO:0000313" key="2">
    <source>
        <dbReference type="Proteomes" id="UP000076532"/>
    </source>
</evidence>
<reference evidence="1 2" key="1">
    <citation type="journal article" date="2016" name="Mol. Biol. Evol.">
        <title>Comparative Genomics of Early-Diverging Mushroom-Forming Fungi Provides Insights into the Origins of Lignocellulose Decay Capabilities.</title>
        <authorList>
            <person name="Nagy L.G."/>
            <person name="Riley R."/>
            <person name="Tritt A."/>
            <person name="Adam C."/>
            <person name="Daum C."/>
            <person name="Floudas D."/>
            <person name="Sun H."/>
            <person name="Yadav J.S."/>
            <person name="Pangilinan J."/>
            <person name="Larsson K.H."/>
            <person name="Matsuura K."/>
            <person name="Barry K."/>
            <person name="Labutti K."/>
            <person name="Kuo R."/>
            <person name="Ohm R.A."/>
            <person name="Bhattacharya S.S."/>
            <person name="Shirouzu T."/>
            <person name="Yoshinaga Y."/>
            <person name="Martin F.M."/>
            <person name="Grigoriev I.V."/>
            <person name="Hibbett D.S."/>
        </authorList>
    </citation>
    <scope>NUCLEOTIDE SEQUENCE [LARGE SCALE GENOMIC DNA]</scope>
    <source>
        <strain evidence="1 2">CBS 109695</strain>
    </source>
</reference>
<dbReference type="InterPro" id="IPR051279">
    <property type="entry name" value="PP1-Reg/Actin-Interact_Protein"/>
</dbReference>
<organism evidence="1 2">
    <name type="scientific">Athelia psychrophila</name>
    <dbReference type="NCBI Taxonomy" id="1759441"/>
    <lineage>
        <taxon>Eukaryota</taxon>
        <taxon>Fungi</taxon>
        <taxon>Dikarya</taxon>
        <taxon>Basidiomycota</taxon>
        <taxon>Agaricomycotina</taxon>
        <taxon>Agaricomycetes</taxon>
        <taxon>Agaricomycetidae</taxon>
        <taxon>Atheliales</taxon>
        <taxon>Atheliaceae</taxon>
        <taxon>Athelia</taxon>
    </lineage>
</organism>
<keyword evidence="2" id="KW-1185">Reference proteome</keyword>
<dbReference type="OrthoDB" id="120976at2759"/>
<dbReference type="PANTHER" id="PTHR24112">
    <property type="entry name" value="LEUCINE-RICH REPEAT, ISOFORM F-RELATED"/>
    <property type="match status" value="1"/>
</dbReference>
<evidence type="ECO:0000313" key="1">
    <source>
        <dbReference type="EMBL" id="KZP25030.1"/>
    </source>
</evidence>
<name>A0A166NI54_9AGAM</name>
<dbReference type="SMART" id="SM00368">
    <property type="entry name" value="LRR_RI"/>
    <property type="match status" value="3"/>
</dbReference>
<accession>A0A166NI54</accession>
<dbReference type="InterPro" id="IPR032675">
    <property type="entry name" value="LRR_dom_sf"/>
</dbReference>
<dbReference type="Gene3D" id="3.80.10.10">
    <property type="entry name" value="Ribonuclease Inhibitor"/>
    <property type="match status" value="2"/>
</dbReference>
<dbReference type="SUPFAM" id="SSF52047">
    <property type="entry name" value="RNI-like"/>
    <property type="match status" value="1"/>
</dbReference>
<dbReference type="EMBL" id="KV417523">
    <property type="protein sequence ID" value="KZP25030.1"/>
    <property type="molecule type" value="Genomic_DNA"/>
</dbReference>
<dbReference type="Proteomes" id="UP000076532">
    <property type="component" value="Unassembled WGS sequence"/>
</dbReference>
<proteinExistence type="predicted"/>
<dbReference type="STRING" id="436010.A0A166NI54"/>
<protein>
    <submittedName>
        <fullName evidence="1">RNI-like protein</fullName>
    </submittedName>
</protein>
<dbReference type="AlphaFoldDB" id="A0A166NI54"/>